<reference evidence="13" key="1">
    <citation type="thesis" date="2020" institute="ProQuest LLC" country="789 East Eisenhower Parkway, Ann Arbor, MI, USA">
        <title>Comparative Genomics and Chromosome Evolution.</title>
        <authorList>
            <person name="Mudd A.B."/>
        </authorList>
    </citation>
    <scope>NUCLEOTIDE SEQUENCE</scope>
    <source>
        <strain evidence="13">Female2</strain>
        <tissue evidence="13">Blood</tissue>
    </source>
</reference>
<sequence length="340" mass="37057">MDDVYSGSGSGNFELESGLDMGFRYTTKTPIPPPTITALKPAPTENVLSPVQNTLFPPTTQASVVPRHDPWFPPEVPDTPSLPAVPTPTHPNKEVATTVPITTTTVRTTEVRRLQPVVVPTEITPTPSSTEKDTITWQATDGQEVATLNSESGTFWSEEDWREATTTRVEDIKTGDLEELIPTLQPQTESWEVTSVNSRDGDLDIPVSGGPSGDFEIQEEDVVSRTEPPSIPDLGNEVLPPATSPPDLGRGRKPDTGLLDNTIDSGNTLAQMPQKNILERREVLIAVIVGGIVGALFAAFLVMLLIYRMKKKDEGSYALEEPKPASVSYQKPETHEEFYA</sequence>
<keyword evidence="14" id="KW-1185">Reference proteome</keyword>
<keyword evidence="4 9" id="KW-0654">Proteoglycan</keyword>
<evidence type="ECO:0000256" key="5">
    <source>
        <dbReference type="ARBA" id="ARBA00022989"/>
    </source>
</evidence>
<dbReference type="InterPro" id="IPR030479">
    <property type="entry name" value="Syndecan_CS"/>
</dbReference>
<dbReference type="GO" id="GO:0009986">
    <property type="term" value="C:cell surface"/>
    <property type="evidence" value="ECO:0007669"/>
    <property type="project" value="TreeGrafter"/>
</dbReference>
<keyword evidence="8 9" id="KW-0357">Heparan sulfate</keyword>
<dbReference type="OrthoDB" id="10044468at2759"/>
<evidence type="ECO:0000313" key="13">
    <source>
        <dbReference type="EMBL" id="KAG8451401.1"/>
    </source>
</evidence>
<evidence type="ECO:0000256" key="7">
    <source>
        <dbReference type="ARBA" id="ARBA00023180"/>
    </source>
</evidence>
<evidence type="ECO:0000256" key="11">
    <source>
        <dbReference type="SAM" id="Phobius"/>
    </source>
</evidence>
<feature type="transmembrane region" description="Helical" evidence="11">
    <location>
        <begin position="283"/>
        <end position="307"/>
    </location>
</feature>
<dbReference type="GO" id="GO:0016477">
    <property type="term" value="P:cell migration"/>
    <property type="evidence" value="ECO:0007669"/>
    <property type="project" value="TreeGrafter"/>
</dbReference>
<comment type="caution">
    <text evidence="13">The sequence shown here is derived from an EMBL/GenBank/DDBJ whole genome shotgun (WGS) entry which is preliminary data.</text>
</comment>
<keyword evidence="5 11" id="KW-1133">Transmembrane helix</keyword>
<comment type="function">
    <text evidence="9">Cell surface proteoglycan.</text>
</comment>
<dbReference type="InterPro" id="IPR001050">
    <property type="entry name" value="Syndecan"/>
</dbReference>
<proteinExistence type="inferred from homology"/>
<evidence type="ECO:0000256" key="2">
    <source>
        <dbReference type="ARBA" id="ARBA00005343"/>
    </source>
</evidence>
<keyword evidence="6 11" id="KW-0472">Membrane</keyword>
<evidence type="ECO:0000313" key="14">
    <source>
        <dbReference type="Proteomes" id="UP000812440"/>
    </source>
</evidence>
<evidence type="ECO:0000256" key="10">
    <source>
        <dbReference type="SAM" id="MobiDB-lite"/>
    </source>
</evidence>
<dbReference type="PANTHER" id="PTHR10915:SF7">
    <property type="entry name" value="SYNDECAN-3"/>
    <property type="match status" value="1"/>
</dbReference>
<dbReference type="PROSITE" id="PS00964">
    <property type="entry name" value="SYNDECAN"/>
    <property type="match status" value="1"/>
</dbReference>
<evidence type="ECO:0000256" key="8">
    <source>
        <dbReference type="ARBA" id="ARBA00023207"/>
    </source>
</evidence>
<comment type="subcellular location">
    <subcellularLocation>
        <location evidence="1 9">Membrane</location>
        <topology evidence="1 9">Single-pass type I membrane protein</topology>
    </subcellularLocation>
</comment>
<keyword evidence="3 9" id="KW-0812">Transmembrane</keyword>
<accession>A0A8T2K9Z3</accession>
<evidence type="ECO:0000256" key="9">
    <source>
        <dbReference type="RuleBase" id="RU000649"/>
    </source>
</evidence>
<dbReference type="InterPro" id="IPR003585">
    <property type="entry name" value="Neurexin-like"/>
</dbReference>
<evidence type="ECO:0000259" key="12">
    <source>
        <dbReference type="SMART" id="SM00294"/>
    </source>
</evidence>
<feature type="domain" description="Neurexin/syndecan/glycophorin C" evidence="12">
    <location>
        <begin position="306"/>
        <end position="324"/>
    </location>
</feature>
<keyword evidence="7 9" id="KW-0325">Glycoprotein</keyword>
<dbReference type="SMART" id="SM00294">
    <property type="entry name" value="4.1m"/>
    <property type="match status" value="1"/>
</dbReference>
<dbReference type="PANTHER" id="PTHR10915">
    <property type="entry name" value="SYNDECAN"/>
    <property type="match status" value="1"/>
</dbReference>
<evidence type="ECO:0000256" key="1">
    <source>
        <dbReference type="ARBA" id="ARBA00004479"/>
    </source>
</evidence>
<feature type="region of interest" description="Disordered" evidence="10">
    <location>
        <begin position="225"/>
        <end position="255"/>
    </location>
</feature>
<feature type="region of interest" description="Disordered" evidence="10">
    <location>
        <begin position="318"/>
        <end position="340"/>
    </location>
</feature>
<comment type="similarity">
    <text evidence="2 9">Belongs to the syndecan proteoglycan family.</text>
</comment>
<dbReference type="EMBL" id="JAACNH010000002">
    <property type="protein sequence ID" value="KAG8451401.1"/>
    <property type="molecule type" value="Genomic_DNA"/>
</dbReference>
<evidence type="ECO:0000256" key="6">
    <source>
        <dbReference type="ARBA" id="ARBA00023136"/>
    </source>
</evidence>
<dbReference type="Proteomes" id="UP000812440">
    <property type="component" value="Chromosome 2"/>
</dbReference>
<dbReference type="InterPro" id="IPR027789">
    <property type="entry name" value="Syndecan/Neurexin_dom"/>
</dbReference>
<gene>
    <name evidence="13" type="ORF">GDO86_003566</name>
</gene>
<evidence type="ECO:0000256" key="3">
    <source>
        <dbReference type="ARBA" id="ARBA00022692"/>
    </source>
</evidence>
<protein>
    <recommendedName>
        <fullName evidence="9">Syndecan</fullName>
    </recommendedName>
</protein>
<name>A0A8T2K9Z3_9PIPI</name>
<dbReference type="Pfam" id="PF01034">
    <property type="entry name" value="Syndecan"/>
    <property type="match status" value="1"/>
</dbReference>
<dbReference type="GO" id="GO:0016020">
    <property type="term" value="C:membrane"/>
    <property type="evidence" value="ECO:0007669"/>
    <property type="project" value="UniProtKB-SubCell"/>
</dbReference>
<dbReference type="AlphaFoldDB" id="A0A8T2K9Z3"/>
<evidence type="ECO:0000256" key="4">
    <source>
        <dbReference type="ARBA" id="ARBA00022974"/>
    </source>
</evidence>
<organism evidence="13 14">
    <name type="scientific">Hymenochirus boettgeri</name>
    <name type="common">Congo dwarf clawed frog</name>
    <dbReference type="NCBI Taxonomy" id="247094"/>
    <lineage>
        <taxon>Eukaryota</taxon>
        <taxon>Metazoa</taxon>
        <taxon>Chordata</taxon>
        <taxon>Craniata</taxon>
        <taxon>Vertebrata</taxon>
        <taxon>Euteleostomi</taxon>
        <taxon>Amphibia</taxon>
        <taxon>Batrachia</taxon>
        <taxon>Anura</taxon>
        <taxon>Pipoidea</taxon>
        <taxon>Pipidae</taxon>
        <taxon>Pipinae</taxon>
        <taxon>Hymenochirus</taxon>
    </lineage>
</organism>